<dbReference type="CDD" id="cd00761">
    <property type="entry name" value="Glyco_tranf_GTA_type"/>
    <property type="match status" value="1"/>
</dbReference>
<evidence type="ECO:0000313" key="3">
    <source>
        <dbReference type="Proteomes" id="UP000005141"/>
    </source>
</evidence>
<dbReference type="PANTHER" id="PTHR22916">
    <property type="entry name" value="GLYCOSYLTRANSFERASE"/>
    <property type="match status" value="1"/>
</dbReference>
<dbReference type="OrthoDB" id="1114838at2"/>
<dbReference type="AlphaFoldDB" id="G1W8X1"/>
<dbReference type="HOGENOM" id="CLU_025996_25_0_10"/>
<evidence type="ECO:0000313" key="2">
    <source>
        <dbReference type="EMBL" id="EGV34559.1"/>
    </source>
</evidence>
<dbReference type="Proteomes" id="UP000005141">
    <property type="component" value="Unassembled WGS sequence"/>
</dbReference>
<evidence type="ECO:0000259" key="1">
    <source>
        <dbReference type="Pfam" id="PF00535"/>
    </source>
</evidence>
<reference evidence="2 3" key="1">
    <citation type="submission" date="2011-07" db="EMBL/GenBank/DDBJ databases">
        <title>The Genome Sequence of Prevotella oulorum F0390.</title>
        <authorList>
            <consortium name="The Broad Institute Genome Sequencing Platform"/>
            <consortium name="The Broad Institute Genome Sequencing Center for Infectious Disease"/>
            <person name="Earl A."/>
            <person name="Ward D."/>
            <person name="Feldgarden M."/>
            <person name="Gevers D."/>
            <person name="Izard J."/>
            <person name="Ganesan A."/>
            <person name="Baranova O.V."/>
            <person name="Blanton J.M."/>
            <person name="Tanner A.C."/>
            <person name="Dewhirst F.E."/>
            <person name="Young S.K."/>
            <person name="Zeng Q."/>
            <person name="Gargeya S."/>
            <person name="Fitzgerald M."/>
            <person name="Haas B."/>
            <person name="Abouelleil A."/>
            <person name="Alvarado L."/>
            <person name="Arachchi H.M."/>
            <person name="Berlin A."/>
            <person name="Brown A."/>
            <person name="Chapman S.B."/>
            <person name="Chen Z."/>
            <person name="Dunbar C."/>
            <person name="Freedman E."/>
            <person name="Gearin G."/>
            <person name="Gellesch M."/>
            <person name="Goldberg J."/>
            <person name="Griggs A."/>
            <person name="Gujja S."/>
            <person name="Heiman D."/>
            <person name="Howarth C."/>
            <person name="Larson L."/>
            <person name="Lui A."/>
            <person name="MacDonald P.J.P."/>
            <person name="Mehta T."/>
            <person name="Montmayeur A."/>
            <person name="Murphy C."/>
            <person name="Neiman D."/>
            <person name="Pearson M."/>
            <person name="Priest M."/>
            <person name="Roberts A."/>
            <person name="Saif S."/>
            <person name="Shea T."/>
            <person name="Shenoy N."/>
            <person name="Sisk P."/>
            <person name="Stolte C."/>
            <person name="Sykes S."/>
            <person name="Wortman J."/>
            <person name="Nusbaum C."/>
            <person name="Birren B."/>
        </authorList>
    </citation>
    <scope>NUCLEOTIDE SEQUENCE [LARGE SCALE GENOMIC DNA]</scope>
    <source>
        <strain evidence="2 3">F0390</strain>
    </source>
</reference>
<dbReference type="Gene3D" id="3.90.550.10">
    <property type="entry name" value="Spore Coat Polysaccharide Biosynthesis Protein SpsA, Chain A"/>
    <property type="match status" value="1"/>
</dbReference>
<dbReference type="PANTHER" id="PTHR22916:SF3">
    <property type="entry name" value="UDP-GLCNAC:BETAGAL BETA-1,3-N-ACETYLGLUCOSAMINYLTRANSFERASE-LIKE PROTEIN 1"/>
    <property type="match status" value="1"/>
</dbReference>
<dbReference type="eggNOG" id="COG0463">
    <property type="taxonomic scope" value="Bacteria"/>
</dbReference>
<keyword evidence="3" id="KW-1185">Reference proteome</keyword>
<proteinExistence type="predicted"/>
<dbReference type="SUPFAM" id="SSF53448">
    <property type="entry name" value="Nucleotide-diphospho-sugar transferases"/>
    <property type="match status" value="1"/>
</dbReference>
<gene>
    <name evidence="2" type="ORF">HMPREF9431_00272</name>
</gene>
<dbReference type="InterPro" id="IPR001173">
    <property type="entry name" value="Glyco_trans_2-like"/>
</dbReference>
<dbReference type="GeneID" id="95425033"/>
<dbReference type="Pfam" id="PF00535">
    <property type="entry name" value="Glycos_transf_2"/>
    <property type="match status" value="1"/>
</dbReference>
<sequence length="322" mass="37019">MEESCKLSIIIPMYNAEKYITRLLTSCYQQDLEESLFEVIVIDDGSIDKGKDIVVEWQNAHTNLIYHYQENTGQSLARNHGLGLAQGKYIWFVDADDEIEVNCLSRLVNLSTSHDLDMLLFSDLIRYNDGRPDFSGGYANMRYNTVCTGEECYRRGFVAYAMSSCIAKKELLTDNHLRFLPKTFGEDAELCYCLMAYAERVEFIHCTPYIYHVNGNSVTQTNMDKPEVVRGKLMDTISVSESLIALAEKIKKEKPFIASCLKSRAEQIAFGALYSLWRQRKFLAGELPEMIAILKKDRVLPFKISPLQWKRFLIATFLINRM</sequence>
<organism evidence="2 3">
    <name type="scientific">Segatella oulorum F0390</name>
    <dbReference type="NCBI Taxonomy" id="702438"/>
    <lineage>
        <taxon>Bacteria</taxon>
        <taxon>Pseudomonadati</taxon>
        <taxon>Bacteroidota</taxon>
        <taxon>Bacteroidia</taxon>
        <taxon>Bacteroidales</taxon>
        <taxon>Prevotellaceae</taxon>
        <taxon>Segatella</taxon>
    </lineage>
</organism>
<protein>
    <recommendedName>
        <fullName evidence="1">Glycosyltransferase 2-like domain-containing protein</fullName>
    </recommendedName>
</protein>
<dbReference type="GO" id="GO:0016758">
    <property type="term" value="F:hexosyltransferase activity"/>
    <property type="evidence" value="ECO:0007669"/>
    <property type="project" value="UniProtKB-ARBA"/>
</dbReference>
<feature type="domain" description="Glycosyltransferase 2-like" evidence="1">
    <location>
        <begin position="8"/>
        <end position="122"/>
    </location>
</feature>
<accession>G1W8X1</accession>
<dbReference type="PATRIC" id="fig|702438.4.peg.278"/>
<comment type="caution">
    <text evidence="2">The sequence shown here is derived from an EMBL/GenBank/DDBJ whole genome shotgun (WGS) entry which is preliminary data.</text>
</comment>
<dbReference type="RefSeq" id="WP_004379249.1">
    <property type="nucleotide sequence ID" value="NZ_JH114215.1"/>
</dbReference>
<dbReference type="EMBL" id="ADGI01000014">
    <property type="protein sequence ID" value="EGV34559.1"/>
    <property type="molecule type" value="Genomic_DNA"/>
</dbReference>
<dbReference type="InterPro" id="IPR029044">
    <property type="entry name" value="Nucleotide-diphossugar_trans"/>
</dbReference>
<name>G1W8X1_9BACT</name>